<evidence type="ECO:0000256" key="12">
    <source>
        <dbReference type="ARBA" id="ARBA00022879"/>
    </source>
</evidence>
<keyword evidence="13 18" id="KW-1133">Transmembrane helix</keyword>
<keyword evidence="16" id="KW-0325">Glycoprotein</keyword>
<dbReference type="Proteomes" id="UP000175168">
    <property type="component" value="Segment"/>
</dbReference>
<dbReference type="InterPro" id="IPR046463">
    <property type="entry name" value="Herpes_gE_N"/>
</dbReference>
<evidence type="ECO:0000256" key="16">
    <source>
        <dbReference type="ARBA" id="ARBA00023180"/>
    </source>
</evidence>
<evidence type="ECO:0000256" key="11">
    <source>
        <dbReference type="ARBA" id="ARBA00022870"/>
    </source>
</evidence>
<evidence type="ECO:0000256" key="14">
    <source>
        <dbReference type="ARBA" id="ARBA00023081"/>
    </source>
</evidence>
<evidence type="ECO:0000256" key="3">
    <source>
        <dbReference type="ARBA" id="ARBA00004402"/>
    </source>
</evidence>
<dbReference type="Gene3D" id="2.60.40.10">
    <property type="entry name" value="Immunoglobulins"/>
    <property type="match status" value="1"/>
</dbReference>
<feature type="domain" description="Envelope glycoprotein E N-terminal" evidence="20">
    <location>
        <begin position="43"/>
        <end position="162"/>
    </location>
</feature>
<name>Q77L56_MEHV1</name>
<keyword evidence="23" id="KW-1185">Reference proteome</keyword>
<dbReference type="InterPro" id="IPR003404">
    <property type="entry name" value="Herpes_glycopE_Fc"/>
</dbReference>
<dbReference type="EMBL" id="AF282130">
    <property type="protein sequence ID" value="AAG30112.1"/>
    <property type="molecule type" value="Genomic_DNA"/>
</dbReference>
<comment type="function">
    <text evidence="17">In epithelial cells, the heterodimer gE/gI is required for the cell-to-cell spread of the virus, by sorting nascent virions to cell junctions. Once the virus reaches the cell junctions, virus particles can spread to adjacent cells extremely rapidly through interactions with cellular receptors that accumulate at these junctions. Implicated in basolateral spread in polarized cells. In neuronal cells, gE/gI is essential for the anterograde spread of the infection throughout the host nervous system. Together with US9, the heterodimer gE/gI is involved in the sorting and transport of viral structural components toward axon tips.</text>
</comment>
<evidence type="ECO:0000256" key="1">
    <source>
        <dbReference type="ARBA" id="ARBA00004136"/>
    </source>
</evidence>
<evidence type="ECO:0000256" key="5">
    <source>
        <dbReference type="ARBA" id="ARBA00008101"/>
    </source>
</evidence>
<keyword evidence="7" id="KW-1032">Host cell membrane</keyword>
<proteinExistence type="inferred from homology"/>
<dbReference type="InterPro" id="IPR036179">
    <property type="entry name" value="Ig-like_dom_sf"/>
</dbReference>
<dbReference type="InterPro" id="IPR013783">
    <property type="entry name" value="Ig-like_fold"/>
</dbReference>
<keyword evidence="11" id="KW-1043">Host membrane</keyword>
<evidence type="ECO:0000256" key="2">
    <source>
        <dbReference type="ARBA" id="ARBA00004315"/>
    </source>
</evidence>
<keyword evidence="9" id="KW-1040">Host Golgi apparatus</keyword>
<comment type="similarity">
    <text evidence="5">Belongs to the alphaherpesvirinae glycoprotein E family.</text>
</comment>
<evidence type="ECO:0000313" key="21">
    <source>
        <dbReference type="EMBL" id="AAG30112.1"/>
    </source>
</evidence>
<dbReference type="OrthoDB" id="7742at10239"/>
<comment type="subcellular location">
    <subcellularLocation>
        <location evidence="1">Host Golgi apparatus</location>
    </subcellularLocation>
    <subcellularLocation>
        <location evidence="2">Host cell junction</location>
    </subcellularLocation>
    <subcellularLocation>
        <location evidence="3">Host cell membrane</location>
        <topology evidence="3">Single-pass type I membrane protein</topology>
    </subcellularLocation>
    <subcellularLocation>
        <location evidence="4">Virion membrane</location>
        <topology evidence="4">Single-pass type I membrane protein</topology>
    </subcellularLocation>
</comment>
<dbReference type="GO" id="GO:0044177">
    <property type="term" value="C:host cell Golgi apparatus"/>
    <property type="evidence" value="ECO:0007669"/>
    <property type="project" value="UniProtKB-SubCell"/>
</dbReference>
<evidence type="ECO:0000256" key="15">
    <source>
        <dbReference type="ARBA" id="ARBA00023136"/>
    </source>
</evidence>
<keyword evidence="12" id="KW-0261">Viral envelope protein</keyword>
<keyword evidence="14" id="KW-1031">Host cell junction</keyword>
<keyword evidence="8 18" id="KW-0812">Transmembrane</keyword>
<feature type="transmembrane region" description="Helical" evidence="18">
    <location>
        <begin position="387"/>
        <end position="415"/>
    </location>
</feature>
<evidence type="ECO:0000259" key="20">
    <source>
        <dbReference type="Pfam" id="PF20418"/>
    </source>
</evidence>
<evidence type="ECO:0000256" key="8">
    <source>
        <dbReference type="ARBA" id="ARBA00022692"/>
    </source>
</evidence>
<evidence type="ECO:0000256" key="4">
    <source>
        <dbReference type="ARBA" id="ARBA00004563"/>
    </source>
</evidence>
<reference evidence="22 23" key="2">
    <citation type="journal article" date="2001" name="J. Virol.">
        <title>The genome of turkey herpesvirus.</title>
        <authorList>
            <person name="Afonso C.L."/>
            <person name="Tulman E.R."/>
            <person name="Lu Z."/>
            <person name="Zsak L."/>
            <person name="Rock D.L."/>
            <person name="Kutish G.F."/>
        </authorList>
    </citation>
    <scope>NUCLEOTIDE SEQUENCE [LARGE SCALE GENOMIC DNA]</scope>
    <source>
        <strain evidence="22">FC126</strain>
    </source>
</reference>
<dbReference type="GO" id="GO:0044156">
    <property type="term" value="C:host cell junction"/>
    <property type="evidence" value="ECO:0007669"/>
    <property type="project" value="UniProtKB-SubCell"/>
</dbReference>
<dbReference type="GO" id="GO:0019031">
    <property type="term" value="C:viral envelope"/>
    <property type="evidence" value="ECO:0007669"/>
    <property type="project" value="UniProtKB-KW"/>
</dbReference>
<dbReference type="SUPFAM" id="SSF48726">
    <property type="entry name" value="Immunoglobulin"/>
    <property type="match status" value="1"/>
</dbReference>
<dbReference type="Pfam" id="PF02480">
    <property type="entry name" value="Herpes_gE"/>
    <property type="match status" value="1"/>
</dbReference>
<dbReference type="GeneID" id="918547"/>
<reference evidence="21" key="3">
    <citation type="submission" date="2004-11" db="EMBL/GenBank/DDBJ databases">
        <authorList>
            <person name="Aouacheria A.J."/>
            <person name="Banyai M."/>
            <person name="Rigal D."/>
            <person name="Schmidt C.J."/>
            <person name="Gillet G."/>
        </authorList>
    </citation>
    <scope>NUCLEOTIDE SEQUENCE</scope>
    <source>
        <strain evidence="21">FC126</strain>
    </source>
</reference>
<evidence type="ECO:0000256" key="17">
    <source>
        <dbReference type="ARBA" id="ARBA00025134"/>
    </source>
</evidence>
<dbReference type="RefSeq" id="NP_073378.1">
    <property type="nucleotide sequence ID" value="NC_002641.1"/>
</dbReference>
<evidence type="ECO:0000256" key="7">
    <source>
        <dbReference type="ARBA" id="ARBA00022511"/>
    </source>
</evidence>
<protein>
    <recommendedName>
        <fullName evidence="6">Envelope glycoprotein E</fullName>
    </recommendedName>
</protein>
<evidence type="ECO:0000256" key="10">
    <source>
        <dbReference type="ARBA" id="ARBA00022844"/>
    </source>
</evidence>
<sequence>MRACRLSILILLLQTISASMIQHLDLLEGQSVAVDIPRYPPLTNGTIYTETWTWISSICNDTSMGYICLDRATCFQDLLLGTSCVRYGEEKILRVDRFVVNSGSLDRIASSQFHYIPNVIIGTGRGKELTIFNATSQIAGVYTRYTRNDSRPAVMDVLLVWVSVHGQAPDRTMNIYITPPSTRVDLTFKNFNAFLFNAGDTVDASVTAHLTNWAGAFSLEFKLLFLPYNSKCLYLTVYEPCIFHPSESECQMVPEHAECRFAANMDVMQLASARTDGCRVDVRGCTFQTSVDESVQGKLAFLESDVPSFRLANAQPTDAGLYVIVGLYNGRPLAWTYVYLSTLETILNVFEDVHKPGFGYNAVSADTPGNFTAAPTHTSAFKEGPTVIYSLLVSSMAAGVILVLLLFALLIVGLYKRHARHRTNGYFQAYPKYSSLPSNDECVFGDGDFNSPLSNTCEGLSRGLAGNSKSRTPKQKGSRYHAWFADGGPAATIRRREV</sequence>
<accession>Q77L56</accession>
<evidence type="ECO:0000313" key="22">
    <source>
        <dbReference type="EMBL" id="AAG45817.1"/>
    </source>
</evidence>
<evidence type="ECO:0000313" key="23">
    <source>
        <dbReference type="Proteomes" id="UP000175168"/>
    </source>
</evidence>
<reference evidence="21" key="1">
    <citation type="journal article" date="2001" name="J. Gen. Virol.">
        <title>The genome of herpesvirus of turkeys: comparative analysis with Marek's disease viruses.</title>
        <authorList>
            <person name="Kingham B.F."/>
            <person name="Zelnik V."/>
            <person name="Kopacek J."/>
            <person name="Majerciak V."/>
            <person name="Ney E."/>
            <person name="Schmidt C.J."/>
        </authorList>
    </citation>
    <scope>NUCLEOTIDE SEQUENCE</scope>
    <source>
        <strain evidence="21">FC126</strain>
    </source>
</reference>
<feature type="domain" description="Envelope glycoprotein E Fc-binding" evidence="19">
    <location>
        <begin position="183"/>
        <end position="356"/>
    </location>
</feature>
<evidence type="ECO:0000256" key="13">
    <source>
        <dbReference type="ARBA" id="ARBA00022989"/>
    </source>
</evidence>
<organism evidence="21">
    <name type="scientific">Meleagrid herpesvirus 1</name>
    <name type="common">MeHV-1</name>
    <name type="synonym">Turkey herpesvirus</name>
    <dbReference type="NCBI Taxonomy" id="37108"/>
    <lineage>
        <taxon>Viruses</taxon>
        <taxon>Duplodnaviria</taxon>
        <taxon>Heunggongvirae</taxon>
        <taxon>Peploviricota</taxon>
        <taxon>Herviviricetes</taxon>
        <taxon>Herpesvirales</taxon>
        <taxon>Orthoherpesviridae</taxon>
        <taxon>Alphaherpesvirinae</taxon>
        <taxon>Mardivirus</taxon>
        <taxon>Mardivirus meleagridalpha1</taxon>
    </lineage>
</organism>
<dbReference type="Pfam" id="PF20418">
    <property type="entry name" value="Herpes_gE_N"/>
    <property type="match status" value="1"/>
</dbReference>
<evidence type="ECO:0000259" key="19">
    <source>
        <dbReference type="Pfam" id="PF02480"/>
    </source>
</evidence>
<evidence type="ECO:0000256" key="6">
    <source>
        <dbReference type="ARBA" id="ARBA00013988"/>
    </source>
</evidence>
<keyword evidence="15 18" id="KW-0472">Membrane</keyword>
<dbReference type="EMBL" id="AF291866">
    <property type="protein sequence ID" value="AAG45817.1"/>
    <property type="molecule type" value="Genomic_DNA"/>
</dbReference>
<keyword evidence="10" id="KW-0946">Virion</keyword>
<gene>
    <name evidence="21" type="primary">US8</name>
    <name evidence="22" type="synonym">HVT092</name>
</gene>
<organismHost>
    <name type="scientific">Meleagris gallopavo</name>
    <name type="common">Wild turkey</name>
    <dbReference type="NCBI Taxonomy" id="9103"/>
</organismHost>
<organismHost>
    <name type="scientific">Gallus gallus</name>
    <name type="common">Chicken</name>
    <dbReference type="NCBI Taxonomy" id="9031"/>
</organismHost>
<dbReference type="GO" id="GO:0055036">
    <property type="term" value="C:virion membrane"/>
    <property type="evidence" value="ECO:0007669"/>
    <property type="project" value="UniProtKB-SubCell"/>
</dbReference>
<dbReference type="KEGG" id="vg:918547"/>
<evidence type="ECO:0000256" key="18">
    <source>
        <dbReference type="SAM" id="Phobius"/>
    </source>
</evidence>
<evidence type="ECO:0000256" key="9">
    <source>
        <dbReference type="ARBA" id="ARBA00022812"/>
    </source>
</evidence>